<evidence type="ECO:0000256" key="4">
    <source>
        <dbReference type="ARBA" id="ARBA00022574"/>
    </source>
</evidence>
<dbReference type="InterPro" id="IPR001680">
    <property type="entry name" value="WD40_rpt"/>
</dbReference>
<dbReference type="SMART" id="SM00320">
    <property type="entry name" value="WD40"/>
    <property type="match status" value="4"/>
</dbReference>
<dbReference type="GO" id="GO:0045504">
    <property type="term" value="F:dynein heavy chain binding"/>
    <property type="evidence" value="ECO:0000318"/>
    <property type="project" value="GO_Central"/>
</dbReference>
<keyword evidence="4" id="KW-0853">WD repeat</keyword>
<evidence type="ECO:0000256" key="5">
    <source>
        <dbReference type="ARBA" id="ARBA00022701"/>
    </source>
</evidence>
<dbReference type="GO" id="GO:0036157">
    <property type="term" value="C:outer dynein arm"/>
    <property type="evidence" value="ECO:0000318"/>
    <property type="project" value="GO_Central"/>
</dbReference>
<keyword evidence="5" id="KW-0493">Microtubule</keyword>
<keyword evidence="14" id="KW-1185">Reference proteome</keyword>
<dbReference type="PANTHER" id="PTHR12442:SF7">
    <property type="entry name" value="DYNEIN AXONEMAL INTERMEDIATE CHAIN 2"/>
    <property type="match status" value="1"/>
</dbReference>
<dbReference type="KEGG" id="tps:THAPSDRAFT_40529"/>
<accession>B8C0M7</accession>
<feature type="region of interest" description="Disordered" evidence="12">
    <location>
        <begin position="530"/>
        <end position="560"/>
    </location>
</feature>
<dbReference type="GeneID" id="7451401"/>
<evidence type="ECO:0000256" key="6">
    <source>
        <dbReference type="ARBA" id="ARBA00022737"/>
    </source>
</evidence>
<reference evidence="13 14" key="1">
    <citation type="journal article" date="2004" name="Science">
        <title>The genome of the diatom Thalassiosira pseudonana: ecology, evolution, and metabolism.</title>
        <authorList>
            <person name="Armbrust E.V."/>
            <person name="Berges J.A."/>
            <person name="Bowler C."/>
            <person name="Green B.R."/>
            <person name="Martinez D."/>
            <person name="Putnam N.H."/>
            <person name="Zhou S."/>
            <person name="Allen A.E."/>
            <person name="Apt K.E."/>
            <person name="Bechner M."/>
            <person name="Brzezinski M.A."/>
            <person name="Chaal B.K."/>
            <person name="Chiovitti A."/>
            <person name="Davis A.K."/>
            <person name="Demarest M.S."/>
            <person name="Detter J.C."/>
            <person name="Glavina T."/>
            <person name="Goodstein D."/>
            <person name="Hadi M.Z."/>
            <person name="Hellsten U."/>
            <person name="Hildebrand M."/>
            <person name="Jenkins B.D."/>
            <person name="Jurka J."/>
            <person name="Kapitonov V.V."/>
            <person name="Kroger N."/>
            <person name="Lau W.W."/>
            <person name="Lane T.W."/>
            <person name="Larimer F.W."/>
            <person name="Lippmeier J.C."/>
            <person name="Lucas S."/>
            <person name="Medina M."/>
            <person name="Montsant A."/>
            <person name="Obornik M."/>
            <person name="Parker M.S."/>
            <person name="Palenik B."/>
            <person name="Pazour G.J."/>
            <person name="Richardson P.M."/>
            <person name="Rynearson T.A."/>
            <person name="Saito M.A."/>
            <person name="Schwartz D.C."/>
            <person name="Thamatrakoln K."/>
            <person name="Valentin K."/>
            <person name="Vardi A."/>
            <person name="Wilkerson F.P."/>
            <person name="Rokhsar D.S."/>
        </authorList>
    </citation>
    <scope>NUCLEOTIDE SEQUENCE [LARGE SCALE GENOMIC DNA]</scope>
    <source>
        <strain evidence="13 14">CCMP1335</strain>
    </source>
</reference>
<keyword evidence="11" id="KW-0966">Cell projection</keyword>
<keyword evidence="6" id="KW-0677">Repeat</keyword>
<keyword evidence="10" id="KW-0206">Cytoskeleton</keyword>
<dbReference type="PANTHER" id="PTHR12442">
    <property type="entry name" value="DYNEIN INTERMEDIATE CHAIN"/>
    <property type="match status" value="1"/>
</dbReference>
<evidence type="ECO:0000313" key="13">
    <source>
        <dbReference type="EMBL" id="EED93545.1"/>
    </source>
</evidence>
<dbReference type="RefSeq" id="XP_002290008.1">
    <property type="nucleotide sequence ID" value="XM_002289972.1"/>
</dbReference>
<evidence type="ECO:0000256" key="7">
    <source>
        <dbReference type="ARBA" id="ARBA00023017"/>
    </source>
</evidence>
<dbReference type="InterPro" id="IPR015943">
    <property type="entry name" value="WD40/YVTN_repeat-like_dom_sf"/>
</dbReference>
<dbReference type="InterPro" id="IPR050687">
    <property type="entry name" value="Dynein_IC"/>
</dbReference>
<dbReference type="HOGENOM" id="CLU_022406_1_0_1"/>
<dbReference type="EMBL" id="CM000641">
    <property type="protein sequence ID" value="EED93545.1"/>
    <property type="molecule type" value="Genomic_DNA"/>
</dbReference>
<dbReference type="PaxDb" id="35128-Thaps40529"/>
<dbReference type="GO" id="GO:0003341">
    <property type="term" value="P:cilium movement"/>
    <property type="evidence" value="ECO:0000318"/>
    <property type="project" value="GO_Central"/>
</dbReference>
<name>B8C0M7_THAPS</name>
<dbReference type="SUPFAM" id="SSF50978">
    <property type="entry name" value="WD40 repeat-like"/>
    <property type="match status" value="1"/>
</dbReference>
<evidence type="ECO:0000256" key="9">
    <source>
        <dbReference type="ARBA" id="ARBA00023175"/>
    </source>
</evidence>
<evidence type="ECO:0000313" key="14">
    <source>
        <dbReference type="Proteomes" id="UP000001449"/>
    </source>
</evidence>
<dbReference type="Gene3D" id="2.130.10.10">
    <property type="entry name" value="YVTN repeat-like/Quinoprotein amine dehydrogenase"/>
    <property type="match status" value="2"/>
</dbReference>
<dbReference type="FunFam" id="2.130.10.10:FF:000924">
    <property type="entry name" value="Dynein intermediate chain 3"/>
    <property type="match status" value="1"/>
</dbReference>
<keyword evidence="7" id="KW-0243">Dynein</keyword>
<comment type="subcellular location">
    <subcellularLocation>
        <location evidence="1">Cytoplasm</location>
        <location evidence="1">Cytoskeleton</location>
        <location evidence="1">Cilium axoneme</location>
    </subcellularLocation>
</comment>
<dbReference type="InParanoid" id="B8C0M7"/>
<evidence type="ECO:0000256" key="3">
    <source>
        <dbReference type="ARBA" id="ARBA00022490"/>
    </source>
</evidence>
<dbReference type="GO" id="GO:0045503">
    <property type="term" value="F:dynein light chain binding"/>
    <property type="evidence" value="ECO:0000318"/>
    <property type="project" value="GO_Central"/>
</dbReference>
<evidence type="ECO:0000256" key="11">
    <source>
        <dbReference type="ARBA" id="ARBA00023273"/>
    </source>
</evidence>
<keyword evidence="3" id="KW-0963">Cytoplasm</keyword>
<feature type="compositionally biased region" description="Basic and acidic residues" evidence="12">
    <location>
        <begin position="530"/>
        <end position="548"/>
    </location>
</feature>
<proteinExistence type="inferred from homology"/>
<evidence type="ECO:0000256" key="8">
    <source>
        <dbReference type="ARBA" id="ARBA00023069"/>
    </source>
</evidence>
<evidence type="ECO:0000256" key="12">
    <source>
        <dbReference type="SAM" id="MobiDB-lite"/>
    </source>
</evidence>
<comment type="similarity">
    <text evidence="2">Belongs to the dynein intermediate chain family.</text>
</comment>
<dbReference type="FunCoup" id="B8C0M7">
    <property type="interactions" value="1"/>
</dbReference>
<dbReference type="Proteomes" id="UP000001449">
    <property type="component" value="Chromosome 4"/>
</dbReference>
<protein>
    <submittedName>
        <fullName evidence="13">Uncharacterized protein</fullName>
    </submittedName>
</protein>
<sequence>MEIAFSYTKQRKEFGKHCKFTDGPTEVLESILPTDAYDDNYIQRNPVVTAVDTTPHYSQTEVNTERVVTKSTSMTHTEGGWPKDVDFTEQSDVKRFRKKVEKDEDYQFAMKTLVPKVERCMKQNNTVNVYEEYFDNVETEIYSEPPYAMGLAVFRDPSQITRTATSVNWHPEGSSSGKLAVSYSVLNFQDARLNNPQLSTSSYIWDVTNSNKPIVELTPPSPLCCLRYNPKSSDTLVGGSYNGTISYYDLRKPNGPAGKCGPAETSVIEKSHHDPVSDVFWVSSKTGHQCASVSTDGQMLWWDTRKLEVPIDFLILDTDCKGGGMKLGGSSLEYSTEAGPTKFLVGTEQGIVMSVNLRNKKTNNGITVFDTCAGKHNSPIPSIQRNPTHTKYFMTVGDWTARIWSEDLKTPIVTTRHHNSYLTGGCWSPTRAGVFYVTRSDGVLDVWDISHNQNEVAYSQKVSDTALTCIGIEGNTQGGGKLVALGDANGTVSLLEVCDSLARSQPNEKASVSAMFERETIREKNLEVREREVKRAKAQEEDRRKREGNQSGGCSTGLLESLEEDYLNMLKVEETDENNGE</sequence>
<dbReference type="STRING" id="35128.B8C0M7"/>
<dbReference type="GO" id="GO:0005874">
    <property type="term" value="C:microtubule"/>
    <property type="evidence" value="ECO:0007669"/>
    <property type="project" value="UniProtKB-KW"/>
</dbReference>
<dbReference type="GO" id="GO:0036158">
    <property type="term" value="P:outer dynein arm assembly"/>
    <property type="evidence" value="ECO:0000318"/>
    <property type="project" value="GO_Central"/>
</dbReference>
<dbReference type="InterPro" id="IPR036322">
    <property type="entry name" value="WD40_repeat_dom_sf"/>
</dbReference>
<gene>
    <name evidence="13" type="ORF">THAPSDRAFT_40529</name>
</gene>
<dbReference type="eggNOG" id="KOG1587">
    <property type="taxonomic scope" value="Eukaryota"/>
</dbReference>
<dbReference type="AlphaFoldDB" id="B8C0M7"/>
<keyword evidence="8" id="KW-0969">Cilium</keyword>
<evidence type="ECO:0000256" key="2">
    <source>
        <dbReference type="ARBA" id="ARBA00011059"/>
    </source>
</evidence>
<organism evidence="13 14">
    <name type="scientific">Thalassiosira pseudonana</name>
    <name type="common">Marine diatom</name>
    <name type="synonym">Cyclotella nana</name>
    <dbReference type="NCBI Taxonomy" id="35128"/>
    <lineage>
        <taxon>Eukaryota</taxon>
        <taxon>Sar</taxon>
        <taxon>Stramenopiles</taxon>
        <taxon>Ochrophyta</taxon>
        <taxon>Bacillariophyta</taxon>
        <taxon>Coscinodiscophyceae</taxon>
        <taxon>Thalassiosirophycidae</taxon>
        <taxon>Thalassiosirales</taxon>
        <taxon>Thalassiosiraceae</taxon>
        <taxon>Thalassiosira</taxon>
    </lineage>
</organism>
<evidence type="ECO:0000256" key="1">
    <source>
        <dbReference type="ARBA" id="ARBA00004430"/>
    </source>
</evidence>
<reference evidence="13 14" key="2">
    <citation type="journal article" date="2008" name="Nature">
        <title>The Phaeodactylum genome reveals the evolutionary history of diatom genomes.</title>
        <authorList>
            <person name="Bowler C."/>
            <person name="Allen A.E."/>
            <person name="Badger J.H."/>
            <person name="Grimwood J."/>
            <person name="Jabbari K."/>
            <person name="Kuo A."/>
            <person name="Maheswari U."/>
            <person name="Martens C."/>
            <person name="Maumus F."/>
            <person name="Otillar R.P."/>
            <person name="Rayko E."/>
            <person name="Salamov A."/>
            <person name="Vandepoele K."/>
            <person name="Beszteri B."/>
            <person name="Gruber A."/>
            <person name="Heijde M."/>
            <person name="Katinka M."/>
            <person name="Mock T."/>
            <person name="Valentin K."/>
            <person name="Verret F."/>
            <person name="Berges J.A."/>
            <person name="Brownlee C."/>
            <person name="Cadoret J.P."/>
            <person name="Chiovitti A."/>
            <person name="Choi C.J."/>
            <person name="Coesel S."/>
            <person name="De Martino A."/>
            <person name="Detter J.C."/>
            <person name="Durkin C."/>
            <person name="Falciatore A."/>
            <person name="Fournet J."/>
            <person name="Haruta M."/>
            <person name="Huysman M.J."/>
            <person name="Jenkins B.D."/>
            <person name="Jiroutova K."/>
            <person name="Jorgensen R.E."/>
            <person name="Joubert Y."/>
            <person name="Kaplan A."/>
            <person name="Kroger N."/>
            <person name="Kroth P.G."/>
            <person name="La Roche J."/>
            <person name="Lindquist E."/>
            <person name="Lommer M."/>
            <person name="Martin-Jezequel V."/>
            <person name="Lopez P.J."/>
            <person name="Lucas S."/>
            <person name="Mangogna M."/>
            <person name="McGinnis K."/>
            <person name="Medlin L.K."/>
            <person name="Montsant A."/>
            <person name="Oudot-Le Secq M.P."/>
            <person name="Napoli C."/>
            <person name="Obornik M."/>
            <person name="Parker M.S."/>
            <person name="Petit J.L."/>
            <person name="Porcel B.M."/>
            <person name="Poulsen N."/>
            <person name="Robison M."/>
            <person name="Rychlewski L."/>
            <person name="Rynearson T.A."/>
            <person name="Schmutz J."/>
            <person name="Shapiro H."/>
            <person name="Siaut M."/>
            <person name="Stanley M."/>
            <person name="Sussman M.R."/>
            <person name="Taylor A.R."/>
            <person name="Vardi A."/>
            <person name="von Dassow P."/>
            <person name="Vyverman W."/>
            <person name="Willis A."/>
            <person name="Wyrwicz L.S."/>
            <person name="Rokhsar D.S."/>
            <person name="Weissenbach J."/>
            <person name="Armbrust E.V."/>
            <person name="Green B.R."/>
            <person name="Van de Peer Y."/>
            <person name="Grigoriev I.V."/>
        </authorList>
    </citation>
    <scope>NUCLEOTIDE SEQUENCE [LARGE SCALE GENOMIC DNA]</scope>
    <source>
        <strain evidence="13 14">CCMP1335</strain>
    </source>
</reference>
<evidence type="ECO:0000256" key="10">
    <source>
        <dbReference type="ARBA" id="ARBA00023212"/>
    </source>
</evidence>
<dbReference type="OMA" id="WDFFYRQ"/>
<keyword evidence="9" id="KW-0505">Motor protein</keyword>